<name>A0A9D9NHX3_9BACT</name>
<reference evidence="1" key="2">
    <citation type="journal article" date="2021" name="PeerJ">
        <title>Extensive microbial diversity within the chicken gut microbiome revealed by metagenomics and culture.</title>
        <authorList>
            <person name="Gilroy R."/>
            <person name="Ravi A."/>
            <person name="Getino M."/>
            <person name="Pursley I."/>
            <person name="Horton D.L."/>
            <person name="Alikhan N.F."/>
            <person name="Baker D."/>
            <person name="Gharbi K."/>
            <person name="Hall N."/>
            <person name="Watson M."/>
            <person name="Adriaenssens E.M."/>
            <person name="Foster-Nyarko E."/>
            <person name="Jarju S."/>
            <person name="Secka A."/>
            <person name="Antonio M."/>
            <person name="Oren A."/>
            <person name="Chaudhuri R.R."/>
            <person name="La Ragione R."/>
            <person name="Hildebrand F."/>
            <person name="Pallen M.J."/>
        </authorList>
    </citation>
    <scope>NUCLEOTIDE SEQUENCE</scope>
    <source>
        <strain evidence="1">B1-13419</strain>
    </source>
</reference>
<organism evidence="1 2">
    <name type="scientific">Candidatus Cryptobacteroides faecigallinarum</name>
    <dbReference type="NCBI Taxonomy" id="2840763"/>
    <lineage>
        <taxon>Bacteria</taxon>
        <taxon>Pseudomonadati</taxon>
        <taxon>Bacteroidota</taxon>
        <taxon>Bacteroidia</taxon>
        <taxon>Bacteroidales</taxon>
        <taxon>Candidatus Cryptobacteroides</taxon>
    </lineage>
</organism>
<accession>A0A9D9NHX3</accession>
<dbReference type="AlphaFoldDB" id="A0A9D9NHX3"/>
<dbReference type="EMBL" id="JADIMD010000004">
    <property type="protein sequence ID" value="MBO8473733.1"/>
    <property type="molecule type" value="Genomic_DNA"/>
</dbReference>
<sequence length="112" mass="11945">MRDITAVSGTADCGSLTDANSAPDKYVEFNCAFCSPGSANIVAQRTNSSSGIPRNINIGKRCPETDNPFITIKSGKVSGLSAVNSFLSEISLHPSGLFSESHMFIHYCRLTI</sequence>
<dbReference type="Proteomes" id="UP000823757">
    <property type="component" value="Unassembled WGS sequence"/>
</dbReference>
<gene>
    <name evidence="1" type="ORF">IAB91_00375</name>
</gene>
<reference evidence="1" key="1">
    <citation type="submission" date="2020-10" db="EMBL/GenBank/DDBJ databases">
        <authorList>
            <person name="Gilroy R."/>
        </authorList>
    </citation>
    <scope>NUCLEOTIDE SEQUENCE</scope>
    <source>
        <strain evidence="1">B1-13419</strain>
    </source>
</reference>
<comment type="caution">
    <text evidence="1">The sequence shown here is derived from an EMBL/GenBank/DDBJ whole genome shotgun (WGS) entry which is preliminary data.</text>
</comment>
<protein>
    <submittedName>
        <fullName evidence="1">Uncharacterized protein</fullName>
    </submittedName>
</protein>
<proteinExistence type="predicted"/>
<evidence type="ECO:0000313" key="1">
    <source>
        <dbReference type="EMBL" id="MBO8473733.1"/>
    </source>
</evidence>
<evidence type="ECO:0000313" key="2">
    <source>
        <dbReference type="Proteomes" id="UP000823757"/>
    </source>
</evidence>